<dbReference type="EMBL" id="JASVEJ010000015">
    <property type="protein sequence ID" value="MDL5056600.1"/>
    <property type="molecule type" value="Genomic_DNA"/>
</dbReference>
<keyword evidence="2" id="KW-0238">DNA-binding</keyword>
<evidence type="ECO:0000259" key="4">
    <source>
        <dbReference type="PROSITE" id="PS50949"/>
    </source>
</evidence>
<reference evidence="5 6" key="1">
    <citation type="submission" date="2023-06" db="EMBL/GenBank/DDBJ databases">
        <title>Whole genome sequence of Oscillatoria calcuttensis NRMC-F 0142.</title>
        <authorList>
            <person name="Shakena Fathima T."/>
            <person name="Muralitharan G."/>
            <person name="Thajuddin N."/>
        </authorList>
    </citation>
    <scope>NUCLEOTIDE SEQUENCE [LARGE SCALE GENOMIC DNA]</scope>
    <source>
        <strain evidence="5 6">NRMC-F 0142</strain>
    </source>
</reference>
<dbReference type="SUPFAM" id="SSF46785">
    <property type="entry name" value="Winged helix' DNA-binding domain"/>
    <property type="match status" value="1"/>
</dbReference>
<dbReference type="PANTHER" id="PTHR30146">
    <property type="entry name" value="LACI-RELATED TRANSCRIPTIONAL REPRESSOR"/>
    <property type="match status" value="1"/>
</dbReference>
<dbReference type="InterPro" id="IPR036390">
    <property type="entry name" value="WH_DNA-bd_sf"/>
</dbReference>
<keyword evidence="1" id="KW-0805">Transcription regulation</keyword>
<evidence type="ECO:0000313" key="6">
    <source>
        <dbReference type="Proteomes" id="UP001230986"/>
    </source>
</evidence>
<keyword evidence="3" id="KW-0804">Transcription</keyword>
<comment type="caution">
    <text evidence="5">The sequence shown here is derived from an EMBL/GenBank/DDBJ whole genome shotgun (WGS) entry which is preliminary data.</text>
</comment>
<dbReference type="Gene3D" id="3.40.50.2300">
    <property type="match status" value="2"/>
</dbReference>
<dbReference type="InterPro" id="IPR000524">
    <property type="entry name" value="Tscrpt_reg_HTH_GntR"/>
</dbReference>
<dbReference type="SUPFAM" id="SSF53822">
    <property type="entry name" value="Periplasmic binding protein-like I"/>
    <property type="match status" value="1"/>
</dbReference>
<dbReference type="InterPro" id="IPR036388">
    <property type="entry name" value="WH-like_DNA-bd_sf"/>
</dbReference>
<dbReference type="InterPro" id="IPR028082">
    <property type="entry name" value="Peripla_BP_I"/>
</dbReference>
<name>A0ABT7LZT4_9CYAN</name>
<evidence type="ECO:0000313" key="5">
    <source>
        <dbReference type="EMBL" id="MDL5056600.1"/>
    </source>
</evidence>
<organism evidence="5 6">
    <name type="scientific">Geitlerinema calcuttense NRMC-F 0142</name>
    <dbReference type="NCBI Taxonomy" id="2922238"/>
    <lineage>
        <taxon>Bacteria</taxon>
        <taxon>Bacillati</taxon>
        <taxon>Cyanobacteriota</taxon>
        <taxon>Cyanophyceae</taxon>
        <taxon>Geitlerinematales</taxon>
        <taxon>Geitlerinemataceae</taxon>
        <taxon>Geitlerinema</taxon>
    </lineage>
</organism>
<dbReference type="Gene3D" id="1.10.10.10">
    <property type="entry name" value="Winged helix-like DNA-binding domain superfamily/Winged helix DNA-binding domain"/>
    <property type="match status" value="1"/>
</dbReference>
<proteinExistence type="predicted"/>
<dbReference type="PANTHER" id="PTHR30146:SF109">
    <property type="entry name" value="HTH-TYPE TRANSCRIPTIONAL REGULATOR GALS"/>
    <property type="match status" value="1"/>
</dbReference>
<protein>
    <submittedName>
        <fullName evidence="5">GntR family transcriptional regulator</fullName>
    </submittedName>
</protein>
<evidence type="ECO:0000256" key="1">
    <source>
        <dbReference type="ARBA" id="ARBA00023015"/>
    </source>
</evidence>
<evidence type="ECO:0000256" key="2">
    <source>
        <dbReference type="ARBA" id="ARBA00023125"/>
    </source>
</evidence>
<feature type="domain" description="HTH gntR-type" evidence="4">
    <location>
        <begin position="7"/>
        <end position="77"/>
    </location>
</feature>
<keyword evidence="6" id="KW-1185">Reference proteome</keyword>
<gene>
    <name evidence="5" type="ORF">QQ055_03830</name>
</gene>
<accession>A0ABT7LZT4</accession>
<dbReference type="Proteomes" id="UP001230986">
    <property type="component" value="Unassembled WGS sequence"/>
</dbReference>
<dbReference type="PROSITE" id="PS50949">
    <property type="entry name" value="HTH_GNTR"/>
    <property type="match status" value="1"/>
</dbReference>
<sequence>MMNHSLPSKGEKVYEKVRAYLQAFISKNPAGSKLPTYMELNQVLGAKQSAVERVLQELSYQGLIDRNPRRGIYVSEQAKKSYIGVVFGYGIMEPIASPFWNLLMLSLRTALLQRGYEAKIYIENNDLLGYKDARMAARELVSDIESGRLKGVIIGQPGVYHQFLSEAVERTRKPAVSLFVRMAGADCFSIELGKMIYQGIDELAGLGARRIAVIAHDFFWTGSPLTAEMLSPIQNYLSQKGCASDERYFSCFEASRVIRRTHQETGAEVFRLMLERFTPEEYPDGIVVTDDMTTRGIMPLLGDYQLWPGKNIHIASLVNKGSPTLMGFEDNMVRMEIDPFEIAQQMVRALEERMNGRQDDRGHIYEYKIDRAVKK</sequence>
<evidence type="ECO:0000256" key="3">
    <source>
        <dbReference type="ARBA" id="ARBA00023163"/>
    </source>
</evidence>
<dbReference type="RefSeq" id="WP_284474916.1">
    <property type="nucleotide sequence ID" value="NZ_JASVEJ010000015.1"/>
</dbReference>
<dbReference type="Pfam" id="PF00392">
    <property type="entry name" value="GntR"/>
    <property type="match status" value="1"/>
</dbReference>